<name>A0AAW2J6X0_9LAMI</name>
<dbReference type="EMBL" id="JACGWK010001381">
    <property type="protein sequence ID" value="KAL0289852.1"/>
    <property type="molecule type" value="Genomic_DNA"/>
</dbReference>
<gene>
    <name evidence="1" type="ORF">Sangu_2600900</name>
</gene>
<reference evidence="1" key="1">
    <citation type="submission" date="2020-06" db="EMBL/GenBank/DDBJ databases">
        <authorList>
            <person name="Li T."/>
            <person name="Hu X."/>
            <person name="Zhang T."/>
            <person name="Song X."/>
            <person name="Zhang H."/>
            <person name="Dai N."/>
            <person name="Sheng W."/>
            <person name="Hou X."/>
            <person name="Wei L."/>
        </authorList>
    </citation>
    <scope>NUCLEOTIDE SEQUENCE</scope>
    <source>
        <strain evidence="1">G01</strain>
        <tissue evidence="1">Leaf</tissue>
    </source>
</reference>
<sequence length="293" mass="32679">MLAKQLWRIWCYSDKLLCRVLRARYFPNGDVLSASLGTHPSFMWRSIMAAQPLFPAGCRWRVGSGSSISVWRDPWIPCPRSFKPITLVPPTFANLRVSDLIDPSCGDWKVEHVQGVFWLLDRDCILGISLSRAGDGDQLIWHYSINGKFSVRSAYHLTCTLEDKPSSSSREEEVPWWRKVWQAKLPHKARNRLLMEGERVALIQVTTFASHCLASFLRQAAVSAPRSVGWTPSSWQAPSVGYVKINFDGATFALDGAMGVGMVARDATGLGLAWLSLRVPRAGDGEMAEAWAA</sequence>
<protein>
    <submittedName>
        <fullName evidence="1">Mitochondrial protein</fullName>
    </submittedName>
</protein>
<proteinExistence type="predicted"/>
<comment type="caution">
    <text evidence="1">The sequence shown here is derived from an EMBL/GenBank/DDBJ whole genome shotgun (WGS) entry which is preliminary data.</text>
</comment>
<dbReference type="AlphaFoldDB" id="A0AAW2J6X0"/>
<accession>A0AAW2J6X0</accession>
<evidence type="ECO:0000313" key="1">
    <source>
        <dbReference type="EMBL" id="KAL0289852.1"/>
    </source>
</evidence>
<reference evidence="1" key="2">
    <citation type="journal article" date="2024" name="Plant">
        <title>Genomic evolution and insights into agronomic trait innovations of Sesamum species.</title>
        <authorList>
            <person name="Miao H."/>
            <person name="Wang L."/>
            <person name="Qu L."/>
            <person name="Liu H."/>
            <person name="Sun Y."/>
            <person name="Le M."/>
            <person name="Wang Q."/>
            <person name="Wei S."/>
            <person name="Zheng Y."/>
            <person name="Lin W."/>
            <person name="Duan Y."/>
            <person name="Cao H."/>
            <person name="Xiong S."/>
            <person name="Wang X."/>
            <person name="Wei L."/>
            <person name="Li C."/>
            <person name="Ma Q."/>
            <person name="Ju M."/>
            <person name="Zhao R."/>
            <person name="Li G."/>
            <person name="Mu C."/>
            <person name="Tian Q."/>
            <person name="Mei H."/>
            <person name="Zhang T."/>
            <person name="Gao T."/>
            <person name="Zhang H."/>
        </authorList>
    </citation>
    <scope>NUCLEOTIDE SEQUENCE</scope>
    <source>
        <strain evidence="1">G01</strain>
    </source>
</reference>
<organism evidence="1">
    <name type="scientific">Sesamum angustifolium</name>
    <dbReference type="NCBI Taxonomy" id="2727405"/>
    <lineage>
        <taxon>Eukaryota</taxon>
        <taxon>Viridiplantae</taxon>
        <taxon>Streptophyta</taxon>
        <taxon>Embryophyta</taxon>
        <taxon>Tracheophyta</taxon>
        <taxon>Spermatophyta</taxon>
        <taxon>Magnoliopsida</taxon>
        <taxon>eudicotyledons</taxon>
        <taxon>Gunneridae</taxon>
        <taxon>Pentapetalae</taxon>
        <taxon>asterids</taxon>
        <taxon>lamiids</taxon>
        <taxon>Lamiales</taxon>
        <taxon>Pedaliaceae</taxon>
        <taxon>Sesamum</taxon>
    </lineage>
</organism>